<dbReference type="Pfam" id="PF13189">
    <property type="entry name" value="Cytidylate_kin2"/>
    <property type="match status" value="1"/>
</dbReference>
<dbReference type="GO" id="GO:0016301">
    <property type="term" value="F:kinase activity"/>
    <property type="evidence" value="ECO:0007669"/>
    <property type="project" value="UniProtKB-KW"/>
</dbReference>
<organism evidence="1 2">
    <name type="scientific">Candidatus Caccoplasma intestinavium</name>
    <dbReference type="NCBI Taxonomy" id="2840716"/>
    <lineage>
        <taxon>Bacteria</taxon>
        <taxon>Pseudomonadati</taxon>
        <taxon>Bacteroidota</taxon>
        <taxon>Bacteroidia</taxon>
        <taxon>Bacteroidales</taxon>
        <taxon>Bacteroidaceae</taxon>
        <taxon>Bacteroidaceae incertae sedis</taxon>
        <taxon>Candidatus Caccoplasma</taxon>
    </lineage>
</organism>
<gene>
    <name evidence="1" type="ORF">IAD06_02615</name>
</gene>
<sequence>MNENFIITIGRQFGSGGREIGRQLSRLMNINYYDKELIQEAAKESGIDPHYFEKADETTPTGLYHAMLGFSSFNYEGALCNENIFKLQADVIQNIARKHSCVIVGRCADYILRENPRCISVFIHAAMNDRIARIQKNEFLSEKEAMEKAMKIDKRRAGYYNFYSDKEWGVSSSYDLSVNSSILGPEETARLIRDFVEKRLVLLDKYGSLLPPQ</sequence>
<dbReference type="SUPFAM" id="SSF52540">
    <property type="entry name" value="P-loop containing nucleoside triphosphate hydrolases"/>
    <property type="match status" value="1"/>
</dbReference>
<dbReference type="AlphaFoldDB" id="A0A9D1KCT5"/>
<evidence type="ECO:0000313" key="2">
    <source>
        <dbReference type="Proteomes" id="UP000886722"/>
    </source>
</evidence>
<protein>
    <submittedName>
        <fullName evidence="1">Cytidylate kinase-like family protein</fullName>
    </submittedName>
</protein>
<keyword evidence="1" id="KW-0808">Transferase</keyword>
<reference evidence="1" key="1">
    <citation type="submission" date="2020-10" db="EMBL/GenBank/DDBJ databases">
        <authorList>
            <person name="Gilroy R."/>
        </authorList>
    </citation>
    <scope>NUCLEOTIDE SEQUENCE</scope>
    <source>
        <strain evidence="1">21143</strain>
    </source>
</reference>
<comment type="caution">
    <text evidence="1">The sequence shown here is derived from an EMBL/GenBank/DDBJ whole genome shotgun (WGS) entry which is preliminary data.</text>
</comment>
<accession>A0A9D1KCT5</accession>
<reference evidence="1" key="2">
    <citation type="journal article" date="2021" name="PeerJ">
        <title>Extensive microbial diversity within the chicken gut microbiome revealed by metagenomics and culture.</title>
        <authorList>
            <person name="Gilroy R."/>
            <person name="Ravi A."/>
            <person name="Getino M."/>
            <person name="Pursley I."/>
            <person name="Horton D.L."/>
            <person name="Alikhan N.F."/>
            <person name="Baker D."/>
            <person name="Gharbi K."/>
            <person name="Hall N."/>
            <person name="Watson M."/>
            <person name="Adriaenssens E.M."/>
            <person name="Foster-Nyarko E."/>
            <person name="Jarju S."/>
            <person name="Secka A."/>
            <person name="Antonio M."/>
            <person name="Oren A."/>
            <person name="Chaudhuri R.R."/>
            <person name="La Ragione R."/>
            <person name="Hildebrand F."/>
            <person name="Pallen M.J."/>
        </authorList>
    </citation>
    <scope>NUCLEOTIDE SEQUENCE</scope>
    <source>
        <strain evidence="1">21143</strain>
    </source>
</reference>
<dbReference type="InterPro" id="IPR027417">
    <property type="entry name" value="P-loop_NTPase"/>
</dbReference>
<evidence type="ECO:0000313" key="1">
    <source>
        <dbReference type="EMBL" id="HIT38919.1"/>
    </source>
</evidence>
<keyword evidence="1" id="KW-0418">Kinase</keyword>
<dbReference type="Proteomes" id="UP000886722">
    <property type="component" value="Unassembled WGS sequence"/>
</dbReference>
<dbReference type="Gene3D" id="3.40.50.300">
    <property type="entry name" value="P-loop containing nucleotide triphosphate hydrolases"/>
    <property type="match status" value="1"/>
</dbReference>
<proteinExistence type="predicted"/>
<dbReference type="EMBL" id="DVKT01000019">
    <property type="protein sequence ID" value="HIT38919.1"/>
    <property type="molecule type" value="Genomic_DNA"/>
</dbReference>
<name>A0A9D1KCT5_9BACT</name>